<dbReference type="OrthoDB" id="5986190at2759"/>
<dbReference type="SUPFAM" id="SSF53167">
    <property type="entry name" value="Purine and uridine phosphorylases"/>
    <property type="match status" value="1"/>
</dbReference>
<dbReference type="STRING" id="1810919.A0A3D8QRD7"/>
<dbReference type="Pfam" id="PF01048">
    <property type="entry name" value="PNP_UDP_1"/>
    <property type="match status" value="1"/>
</dbReference>
<organism evidence="2 3">
    <name type="scientific">Aspergillus mulundensis</name>
    <dbReference type="NCBI Taxonomy" id="1810919"/>
    <lineage>
        <taxon>Eukaryota</taxon>
        <taxon>Fungi</taxon>
        <taxon>Dikarya</taxon>
        <taxon>Ascomycota</taxon>
        <taxon>Pezizomycotina</taxon>
        <taxon>Eurotiomycetes</taxon>
        <taxon>Eurotiomycetidae</taxon>
        <taxon>Eurotiales</taxon>
        <taxon>Aspergillaceae</taxon>
        <taxon>Aspergillus</taxon>
        <taxon>Aspergillus subgen. Nidulantes</taxon>
    </lineage>
</organism>
<keyword evidence="3" id="KW-1185">Reference proteome</keyword>
<dbReference type="AlphaFoldDB" id="A0A3D8QRD7"/>
<dbReference type="InterPro" id="IPR053137">
    <property type="entry name" value="NLR-like"/>
</dbReference>
<dbReference type="Proteomes" id="UP000256690">
    <property type="component" value="Unassembled WGS sequence"/>
</dbReference>
<sequence length="611" mass="66527">MSQSAKHHADYTIAWICALPLEAAAARTMLDKTHPQLPQPPTDHNVYTLGEISGHNILIVCLPAGVYGTVSAAIVLSQVLSTYTALKFGLMVGVGGGIPRSVENSDMWLGDVVVSKPTSDGTSGVVAYDSGKLLGDAGFTLTTVMNRPPQLLLNTLSHVQTEVIMGNSLGISAIVARTLATNPDMAEQYSTPDRATDRLFQADYNHPRGATDCSGCERQYLVDRPTRISDEPRVHYGVIASGNQLIRDSISRDHLADKYNALCFEMEAAGLMNQLPFLVIRGISDYCDSHKSKRWQGYAAPTAAAYAKILLSKIPPGYSPVSATIAAISPSPESIKPYFMVPFAQNPQFLGRGSELIQLRRMVLDGGGPRKAAISGLGGIGKTQVAINIAYHFRDQGLHSVFWISSTSAQAVQQGFLDLAARVGLQDITPDNVKMRVKSYLTSNVTRPWILMIDNADDMEIWSSSFARETIPVAQHGFTLFTTRNHQLAVRLVGRNIIRLMAMDASVATAMLSQTLWDESLLGNDKDALSLVDHLQGLPLAIMQAATYMNENQISVDTYVSLIGEQEDSLLELLGQDFGDKWRLAKAAARSAVVRGSKLVPINIIAYFLWY</sequence>
<dbReference type="Gene3D" id="3.40.50.1580">
    <property type="entry name" value="Nucleoside phosphorylase domain"/>
    <property type="match status" value="1"/>
</dbReference>
<dbReference type="GO" id="GO:0043531">
    <property type="term" value="F:ADP binding"/>
    <property type="evidence" value="ECO:0007669"/>
    <property type="project" value="InterPro"/>
</dbReference>
<dbReference type="InterPro" id="IPR027417">
    <property type="entry name" value="P-loop_NTPase"/>
</dbReference>
<protein>
    <recommendedName>
        <fullName evidence="1">Nucleoside phosphorylase domain-containing protein</fullName>
    </recommendedName>
</protein>
<dbReference type="GeneID" id="38120146"/>
<evidence type="ECO:0000313" key="3">
    <source>
        <dbReference type="Proteomes" id="UP000256690"/>
    </source>
</evidence>
<dbReference type="GO" id="GO:0009116">
    <property type="term" value="P:nucleoside metabolic process"/>
    <property type="evidence" value="ECO:0007669"/>
    <property type="project" value="InterPro"/>
</dbReference>
<dbReference type="InterPro" id="IPR000845">
    <property type="entry name" value="Nucleoside_phosphorylase_d"/>
</dbReference>
<dbReference type="GO" id="GO:0003824">
    <property type="term" value="F:catalytic activity"/>
    <property type="evidence" value="ECO:0007669"/>
    <property type="project" value="InterPro"/>
</dbReference>
<proteinExistence type="predicted"/>
<evidence type="ECO:0000259" key="1">
    <source>
        <dbReference type="Pfam" id="PF01048"/>
    </source>
</evidence>
<comment type="caution">
    <text evidence="2">The sequence shown here is derived from an EMBL/GenBank/DDBJ whole genome shotgun (WGS) entry which is preliminary data.</text>
</comment>
<gene>
    <name evidence="2" type="ORF">DSM5745_09776</name>
</gene>
<dbReference type="RefSeq" id="XP_026599524.1">
    <property type="nucleotide sequence ID" value="XM_026751792.1"/>
</dbReference>
<accession>A0A3D8QRD7</accession>
<feature type="domain" description="Nucleoside phosphorylase" evidence="1">
    <location>
        <begin position="12"/>
        <end position="293"/>
    </location>
</feature>
<dbReference type="PANTHER" id="PTHR46082:SF11">
    <property type="entry name" value="AAA+ ATPASE DOMAIN-CONTAINING PROTEIN-RELATED"/>
    <property type="match status" value="1"/>
</dbReference>
<dbReference type="InterPro" id="IPR035994">
    <property type="entry name" value="Nucleoside_phosphorylase_sf"/>
</dbReference>
<evidence type="ECO:0000313" key="2">
    <source>
        <dbReference type="EMBL" id="RDW64365.1"/>
    </source>
</evidence>
<dbReference type="EMBL" id="PVWQ01000014">
    <property type="protein sequence ID" value="RDW64365.1"/>
    <property type="molecule type" value="Genomic_DNA"/>
</dbReference>
<dbReference type="Gene3D" id="3.40.50.300">
    <property type="entry name" value="P-loop containing nucleotide triphosphate hydrolases"/>
    <property type="match status" value="1"/>
</dbReference>
<dbReference type="PANTHER" id="PTHR46082">
    <property type="entry name" value="ATP/GTP-BINDING PROTEIN-RELATED"/>
    <property type="match status" value="1"/>
</dbReference>
<reference evidence="2 3" key="1">
    <citation type="journal article" date="2018" name="IMA Fungus">
        <title>IMA Genome-F 9: Draft genome sequence of Annulohypoxylon stygium, Aspergillus mulundensis, Berkeleyomyces basicola (syn. Thielaviopsis basicola), Ceratocystis smalleyi, two Cercospora beticola strains, Coleophoma cylindrospora, Fusarium fracticaudum, Phialophora cf. hyalina, and Morchella septimelata.</title>
        <authorList>
            <person name="Wingfield B.D."/>
            <person name="Bills G.F."/>
            <person name="Dong Y."/>
            <person name="Huang W."/>
            <person name="Nel W.J."/>
            <person name="Swalarsk-Parry B.S."/>
            <person name="Vaghefi N."/>
            <person name="Wilken P.M."/>
            <person name="An Z."/>
            <person name="de Beer Z.W."/>
            <person name="De Vos L."/>
            <person name="Chen L."/>
            <person name="Duong T.A."/>
            <person name="Gao Y."/>
            <person name="Hammerbacher A."/>
            <person name="Kikkert J.R."/>
            <person name="Li Y."/>
            <person name="Li H."/>
            <person name="Li K."/>
            <person name="Li Q."/>
            <person name="Liu X."/>
            <person name="Ma X."/>
            <person name="Naidoo K."/>
            <person name="Pethybridge S.J."/>
            <person name="Sun J."/>
            <person name="Steenkamp E.T."/>
            <person name="van der Nest M.A."/>
            <person name="van Wyk S."/>
            <person name="Wingfield M.J."/>
            <person name="Xiong C."/>
            <person name="Yue Q."/>
            <person name="Zhang X."/>
        </authorList>
    </citation>
    <scope>NUCLEOTIDE SEQUENCE [LARGE SCALE GENOMIC DNA]</scope>
    <source>
        <strain evidence="2 3">DSM 5745</strain>
    </source>
</reference>
<name>A0A3D8QRD7_9EURO</name>
<dbReference type="SUPFAM" id="SSF52540">
    <property type="entry name" value="P-loop containing nucleoside triphosphate hydrolases"/>
    <property type="match status" value="1"/>
</dbReference>